<gene>
    <name evidence="1" type="ORF">Atai01_15370</name>
</gene>
<protein>
    <submittedName>
        <fullName evidence="1">Uncharacterized protein</fullName>
    </submittedName>
</protein>
<keyword evidence="2" id="KW-1185">Reference proteome</keyword>
<organism evidence="1 2">
    <name type="scientific">Amycolatopsis taiwanensis</name>
    <dbReference type="NCBI Taxonomy" id="342230"/>
    <lineage>
        <taxon>Bacteria</taxon>
        <taxon>Bacillati</taxon>
        <taxon>Actinomycetota</taxon>
        <taxon>Actinomycetes</taxon>
        <taxon>Pseudonocardiales</taxon>
        <taxon>Pseudonocardiaceae</taxon>
        <taxon>Amycolatopsis</taxon>
    </lineage>
</organism>
<comment type="caution">
    <text evidence="1">The sequence shown here is derived from an EMBL/GenBank/DDBJ whole genome shotgun (WGS) entry which is preliminary data.</text>
</comment>
<dbReference type="AlphaFoldDB" id="A0A9W6QYJ8"/>
<evidence type="ECO:0000313" key="2">
    <source>
        <dbReference type="Proteomes" id="UP001165136"/>
    </source>
</evidence>
<reference evidence="1" key="1">
    <citation type="submission" date="2023-03" db="EMBL/GenBank/DDBJ databases">
        <title>Amycolatopsis taiwanensis NBRC 103393.</title>
        <authorList>
            <person name="Ichikawa N."/>
            <person name="Sato H."/>
            <person name="Tonouchi N."/>
        </authorList>
    </citation>
    <scope>NUCLEOTIDE SEQUENCE</scope>
    <source>
        <strain evidence="1">NBRC 103393</strain>
    </source>
</reference>
<dbReference type="Proteomes" id="UP001165136">
    <property type="component" value="Unassembled WGS sequence"/>
</dbReference>
<proteinExistence type="predicted"/>
<accession>A0A9W6QYJ8</accession>
<evidence type="ECO:0000313" key="1">
    <source>
        <dbReference type="EMBL" id="GLY64918.1"/>
    </source>
</evidence>
<dbReference type="EMBL" id="BSTI01000003">
    <property type="protein sequence ID" value="GLY64918.1"/>
    <property type="molecule type" value="Genomic_DNA"/>
</dbReference>
<sequence length="98" mass="10440">MLDESAQLALVEGTDAVLQHTNRELVEVGQGESVLGHGASFPSAVAPSWVALREERVVRAQDGYAAGALDLTTVATRFRAWEISRGGPLGTFPHRLNG</sequence>
<name>A0A9W6QYJ8_9PSEU</name>